<proteinExistence type="predicted"/>
<organism evidence="1">
    <name type="scientific">Siphoviridae sp. ctCCX1</name>
    <dbReference type="NCBI Taxonomy" id="2823567"/>
    <lineage>
        <taxon>Viruses</taxon>
        <taxon>Duplodnaviria</taxon>
        <taxon>Heunggongvirae</taxon>
        <taxon>Uroviricota</taxon>
        <taxon>Caudoviricetes</taxon>
    </lineage>
</organism>
<name>A0A8S5LDJ6_9CAUD</name>
<protein>
    <submittedName>
        <fullName evidence="1">Restriction alleviation protein</fullName>
    </submittedName>
</protein>
<accession>A0A8S5LDJ6</accession>
<sequence length="76" mass="8759">MCDCFDKVEANLKEKTDDPEASLNYMYAMPSFEKKPVIEATYRKKKKDGTFNKTESTISIAYPFCPFCGKKLSEEK</sequence>
<dbReference type="EMBL" id="BK014690">
    <property type="protein sequence ID" value="DAD67998.1"/>
    <property type="molecule type" value="Genomic_DNA"/>
</dbReference>
<reference evidence="1" key="1">
    <citation type="journal article" date="2021" name="Proc. Natl. Acad. Sci. U.S.A.">
        <title>A Catalog of Tens of Thousands of Viruses from Human Metagenomes Reveals Hidden Associations with Chronic Diseases.</title>
        <authorList>
            <person name="Tisza M.J."/>
            <person name="Buck C.B."/>
        </authorList>
    </citation>
    <scope>NUCLEOTIDE SEQUENCE</scope>
    <source>
        <strain evidence="1">CtCCX1</strain>
    </source>
</reference>
<evidence type="ECO:0000313" key="1">
    <source>
        <dbReference type="EMBL" id="DAD67998.1"/>
    </source>
</evidence>